<evidence type="ECO:0000313" key="1">
    <source>
        <dbReference type="EMBL" id="GAJ29775.1"/>
    </source>
</evidence>
<dbReference type="EMBL" id="BAND01000078">
    <property type="protein sequence ID" value="GAJ29775.1"/>
    <property type="molecule type" value="Genomic_DNA"/>
</dbReference>
<sequence length="73" mass="7568">MICTGLALVLFDVESAEPVTMMSSVPPWGRDVTGPARAVPRAAADEVDTVCGAAADGVFTVGTLAVFRFVVVR</sequence>
<protein>
    <submittedName>
        <fullName evidence="1">Uncharacterized protein</fullName>
    </submittedName>
</protein>
<dbReference type="Proteomes" id="UP000019760">
    <property type="component" value="Unassembled WGS sequence"/>
</dbReference>
<gene>
    <name evidence="1" type="ORF">Amme_078_007</name>
</gene>
<dbReference type="AlphaFoldDB" id="A0A023D7R4"/>
<reference evidence="2" key="1">
    <citation type="journal article" date="2014" name="FEMS Microbiol. Lett.">
        <title>Draft Genomic DNA Sequence of the Facultatively Methylotrophic Bacterium Acidomonas methanolica type strain MB58.</title>
        <authorList>
            <person name="Higashiura N."/>
            <person name="Hadano H."/>
            <person name="Hirakawa H."/>
            <person name="Matsutani M."/>
            <person name="Takabe S."/>
            <person name="Matsushita K."/>
            <person name="Azuma Y."/>
        </authorList>
    </citation>
    <scope>NUCLEOTIDE SEQUENCE [LARGE SCALE GENOMIC DNA]</scope>
    <source>
        <strain evidence="2">MB58</strain>
    </source>
</reference>
<keyword evidence="2" id="KW-1185">Reference proteome</keyword>
<organism evidence="1 2">
    <name type="scientific">Acidomonas methanolica NBRC 104435</name>
    <dbReference type="NCBI Taxonomy" id="1231351"/>
    <lineage>
        <taxon>Bacteria</taxon>
        <taxon>Pseudomonadati</taxon>
        <taxon>Pseudomonadota</taxon>
        <taxon>Alphaproteobacteria</taxon>
        <taxon>Acetobacterales</taxon>
        <taxon>Acetobacteraceae</taxon>
        <taxon>Acidomonas</taxon>
    </lineage>
</organism>
<reference evidence="1 2" key="2">
    <citation type="journal article" date="2014" name="FEMS Microbiol. Lett.">
        <title>Draft genomic DNA sequence of the facultatively methylotrophic bacterium Acidomonas methanolica type strain MB58.</title>
        <authorList>
            <person name="Higashiura N."/>
            <person name="Hadano H."/>
            <person name="Hirakawa H."/>
            <person name="Matsutani M."/>
            <person name="Takabe S."/>
            <person name="Matsushita K."/>
            <person name="Azuma Y."/>
        </authorList>
    </citation>
    <scope>NUCLEOTIDE SEQUENCE [LARGE SCALE GENOMIC DNA]</scope>
    <source>
        <strain evidence="1 2">MB58</strain>
    </source>
</reference>
<proteinExistence type="predicted"/>
<evidence type="ECO:0000313" key="2">
    <source>
        <dbReference type="Proteomes" id="UP000019760"/>
    </source>
</evidence>
<accession>A0A023D7R4</accession>
<comment type="caution">
    <text evidence="1">The sequence shown here is derived from an EMBL/GenBank/DDBJ whole genome shotgun (WGS) entry which is preliminary data.</text>
</comment>
<name>A0A023D7R4_ACIMT</name>